<name>A0A7I8DDD8_9BACL</name>
<evidence type="ECO:0000256" key="8">
    <source>
        <dbReference type="PROSITE-ProRule" id="PRU01379"/>
    </source>
</evidence>
<dbReference type="InterPro" id="IPR034274">
    <property type="entry name" value="ENP1_M14_CPD"/>
</dbReference>
<comment type="similarity">
    <text evidence="2 8">Belongs to the peptidase M14 family.</text>
</comment>
<evidence type="ECO:0000256" key="5">
    <source>
        <dbReference type="ARBA" id="ARBA00022801"/>
    </source>
</evidence>
<keyword evidence="12" id="KW-1185">Reference proteome</keyword>
<evidence type="ECO:0000256" key="3">
    <source>
        <dbReference type="ARBA" id="ARBA00022670"/>
    </source>
</evidence>
<evidence type="ECO:0000256" key="2">
    <source>
        <dbReference type="ARBA" id="ARBA00005988"/>
    </source>
</evidence>
<feature type="domain" description="LysM" evidence="9">
    <location>
        <begin position="7"/>
        <end position="52"/>
    </location>
</feature>
<dbReference type="PROSITE" id="PS00132">
    <property type="entry name" value="CARBOXYPEPT_ZN_1"/>
    <property type="match status" value="1"/>
</dbReference>
<dbReference type="GO" id="GO:0008270">
    <property type="term" value="F:zinc ion binding"/>
    <property type="evidence" value="ECO:0007669"/>
    <property type="project" value="InterPro"/>
</dbReference>
<evidence type="ECO:0000256" key="6">
    <source>
        <dbReference type="ARBA" id="ARBA00022833"/>
    </source>
</evidence>
<dbReference type="SMART" id="SM00257">
    <property type="entry name" value="LysM"/>
    <property type="match status" value="2"/>
</dbReference>
<evidence type="ECO:0000259" key="9">
    <source>
        <dbReference type="PROSITE" id="PS51782"/>
    </source>
</evidence>
<dbReference type="KEGG" id="eff:skT53_19540"/>
<dbReference type="InterPro" id="IPR000834">
    <property type="entry name" value="Peptidase_M14"/>
</dbReference>
<dbReference type="GO" id="GO:0004181">
    <property type="term" value="F:metallocarboxypeptidase activity"/>
    <property type="evidence" value="ECO:0007669"/>
    <property type="project" value="InterPro"/>
</dbReference>
<evidence type="ECO:0000256" key="4">
    <source>
        <dbReference type="ARBA" id="ARBA00022723"/>
    </source>
</evidence>
<feature type="domain" description="Peptidase M14" evidence="10">
    <location>
        <begin position="115"/>
        <end position="402"/>
    </location>
</feature>
<organism evidence="11 12">
    <name type="scientific">Effusibacillus dendaii</name>
    <dbReference type="NCBI Taxonomy" id="2743772"/>
    <lineage>
        <taxon>Bacteria</taxon>
        <taxon>Bacillati</taxon>
        <taxon>Bacillota</taxon>
        <taxon>Bacilli</taxon>
        <taxon>Bacillales</taxon>
        <taxon>Alicyclobacillaceae</taxon>
        <taxon>Effusibacillus</taxon>
    </lineage>
</organism>
<dbReference type="SUPFAM" id="SSF54106">
    <property type="entry name" value="LysM domain"/>
    <property type="match status" value="2"/>
</dbReference>
<dbReference type="InterPro" id="IPR036779">
    <property type="entry name" value="LysM_dom_sf"/>
</dbReference>
<evidence type="ECO:0000259" key="10">
    <source>
        <dbReference type="PROSITE" id="PS52035"/>
    </source>
</evidence>
<dbReference type="Gene3D" id="3.10.350.10">
    <property type="entry name" value="LysM domain"/>
    <property type="match status" value="2"/>
</dbReference>
<proteinExistence type="inferred from homology"/>
<feature type="active site" description="Proton donor/acceptor" evidence="8">
    <location>
        <position position="374"/>
    </location>
</feature>
<dbReference type="GO" id="GO:0005615">
    <property type="term" value="C:extracellular space"/>
    <property type="evidence" value="ECO:0007669"/>
    <property type="project" value="TreeGrafter"/>
</dbReference>
<sequence length="404" mass="45895">MQPPNTFQYVVKPGDTLYRIAYRFSIRMETLLAANPQLGNPSILVPGQILYVPRRSWQLYVIQPGDTLYKIGRKFGVTVAQLQSVNPGIDPNRLQIGEVINIPDTLPATIVVPREDYGYDEMMADLQTLQSRFSFVNQEMIGESVLGRPIPVVNMGSGRKQVFYSGSFHANEWMTTILLMRFIEEYAKAYELKRTIGRFHIPTLFAETSLWIVPMVNPDGVELVQEGITPDNPYFEEVLTINGGSRDFSQWKANIRGVDLNDQFPAHWQEEVARRAVDGPAPRNYPGVCPLFEPESKAMADFTSLHDFRLVIAFHSQGEEIFGGYREMEPPESEEIARIFTEASGYRTIRYVDSDAGFKDWFIQQWRRPGFTVEVGRGTNPLPISQFWDIWGKTIGILLAGLAV</sequence>
<dbReference type="RefSeq" id="WP_200756519.1">
    <property type="nucleotide sequence ID" value="NZ_AP023366.1"/>
</dbReference>
<dbReference type="Pfam" id="PF01476">
    <property type="entry name" value="LysM"/>
    <property type="match status" value="2"/>
</dbReference>
<dbReference type="CDD" id="cd06229">
    <property type="entry name" value="M14_Endopeptidase_I"/>
    <property type="match status" value="1"/>
</dbReference>
<dbReference type="PROSITE" id="PS51782">
    <property type="entry name" value="LYSM"/>
    <property type="match status" value="2"/>
</dbReference>
<keyword evidence="3" id="KW-0645">Protease</keyword>
<feature type="domain" description="LysM" evidence="9">
    <location>
        <begin position="58"/>
        <end position="102"/>
    </location>
</feature>
<dbReference type="PROSITE" id="PS52035">
    <property type="entry name" value="PEPTIDASE_M14"/>
    <property type="match status" value="1"/>
</dbReference>
<keyword evidence="4" id="KW-0479">Metal-binding</keyword>
<dbReference type="SUPFAM" id="SSF53187">
    <property type="entry name" value="Zn-dependent exopeptidases"/>
    <property type="match status" value="1"/>
</dbReference>
<dbReference type="PANTHER" id="PTHR11705">
    <property type="entry name" value="PROTEASE FAMILY M14 CARBOXYPEPTIDASE A,B"/>
    <property type="match status" value="1"/>
</dbReference>
<dbReference type="EMBL" id="AP023366">
    <property type="protein sequence ID" value="BCJ86969.1"/>
    <property type="molecule type" value="Genomic_DNA"/>
</dbReference>
<evidence type="ECO:0000256" key="1">
    <source>
        <dbReference type="ARBA" id="ARBA00001947"/>
    </source>
</evidence>
<dbReference type="Proteomes" id="UP000593802">
    <property type="component" value="Chromosome"/>
</dbReference>
<evidence type="ECO:0000313" key="12">
    <source>
        <dbReference type="Proteomes" id="UP000593802"/>
    </source>
</evidence>
<keyword evidence="5" id="KW-0378">Hydrolase</keyword>
<keyword evidence="6" id="KW-0862">Zinc</keyword>
<accession>A0A7I8DDD8</accession>
<dbReference type="InterPro" id="IPR018392">
    <property type="entry name" value="LysM"/>
</dbReference>
<dbReference type="SMART" id="SM00631">
    <property type="entry name" value="Zn_pept"/>
    <property type="match status" value="1"/>
</dbReference>
<comment type="cofactor">
    <cofactor evidence="1">
        <name>Zn(2+)</name>
        <dbReference type="ChEBI" id="CHEBI:29105"/>
    </cofactor>
</comment>
<dbReference type="PANTHER" id="PTHR11705:SF143">
    <property type="entry name" value="SLL0236 PROTEIN"/>
    <property type="match status" value="1"/>
</dbReference>
<dbReference type="CDD" id="cd00118">
    <property type="entry name" value="LysM"/>
    <property type="match status" value="2"/>
</dbReference>
<reference evidence="11 12" key="1">
    <citation type="submission" date="2020-08" db="EMBL/GenBank/DDBJ databases">
        <title>Complete Genome Sequence of Effusibacillus dendaii Strain skT53, Isolated from Farmland soil.</title>
        <authorList>
            <person name="Konishi T."/>
            <person name="Kawasaki H."/>
        </authorList>
    </citation>
    <scope>NUCLEOTIDE SEQUENCE [LARGE SCALE GENOMIC DNA]</scope>
    <source>
        <strain evidence="12">skT53</strain>
    </source>
</reference>
<dbReference type="InterPro" id="IPR057246">
    <property type="entry name" value="CARBOXYPEPT_ZN_1"/>
</dbReference>
<dbReference type="PRINTS" id="PR00765">
    <property type="entry name" value="CRBOXYPTASEA"/>
</dbReference>
<dbReference type="Pfam" id="PF00246">
    <property type="entry name" value="Peptidase_M14"/>
    <property type="match status" value="1"/>
</dbReference>
<evidence type="ECO:0000313" key="11">
    <source>
        <dbReference type="EMBL" id="BCJ86969.1"/>
    </source>
</evidence>
<evidence type="ECO:0000256" key="7">
    <source>
        <dbReference type="ARBA" id="ARBA00023049"/>
    </source>
</evidence>
<dbReference type="GO" id="GO:0006508">
    <property type="term" value="P:proteolysis"/>
    <property type="evidence" value="ECO:0007669"/>
    <property type="project" value="UniProtKB-KW"/>
</dbReference>
<keyword evidence="7" id="KW-0482">Metalloprotease</keyword>
<dbReference type="AlphaFoldDB" id="A0A7I8DDD8"/>
<gene>
    <name evidence="11" type="ORF">skT53_19540</name>
</gene>
<protein>
    <submittedName>
        <fullName evidence="11">Peptidase M14</fullName>
    </submittedName>
</protein>
<dbReference type="Gene3D" id="3.40.630.10">
    <property type="entry name" value="Zn peptidases"/>
    <property type="match status" value="1"/>
</dbReference>